<dbReference type="KEGG" id="ctes:O987_08072"/>
<proteinExistence type="predicted"/>
<name>A0A076PQS4_COMTE</name>
<dbReference type="HOGENOM" id="CLU_2245345_0_0_4"/>
<evidence type="ECO:0000313" key="2">
    <source>
        <dbReference type="Proteomes" id="UP000028782"/>
    </source>
</evidence>
<sequence>MADQNKIDCEINFRGPGLRIVIVGRGETRGRRPHLLRLRESVYQELKQYADGQTYLLVELALRKMIDELKRRPISEVEIIQAHDFDATPEDIRLLALNKGSADN</sequence>
<dbReference type="Proteomes" id="UP000028782">
    <property type="component" value="Chromosome"/>
</dbReference>
<dbReference type="AlphaFoldDB" id="A0A076PQS4"/>
<evidence type="ECO:0000313" key="1">
    <source>
        <dbReference type="EMBL" id="AIJ45762.1"/>
    </source>
</evidence>
<dbReference type="EMBL" id="CP006704">
    <property type="protein sequence ID" value="AIJ45762.1"/>
    <property type="molecule type" value="Genomic_DNA"/>
</dbReference>
<organism evidence="1 2">
    <name type="scientific">Comamonas testosteroni TK102</name>
    <dbReference type="NCBI Taxonomy" id="1392005"/>
    <lineage>
        <taxon>Bacteria</taxon>
        <taxon>Pseudomonadati</taxon>
        <taxon>Pseudomonadota</taxon>
        <taxon>Betaproteobacteria</taxon>
        <taxon>Burkholderiales</taxon>
        <taxon>Comamonadaceae</taxon>
        <taxon>Comamonas</taxon>
    </lineage>
</organism>
<dbReference type="RefSeq" id="WP_144244905.1">
    <property type="nucleotide sequence ID" value="NZ_CP006704.1"/>
</dbReference>
<accession>A0A076PQS4</accession>
<reference evidence="1 2" key="1">
    <citation type="journal article" date="2014" name="Genome Announc.">
        <title>Complete Genome Sequence of Polychlorinated Biphenyl Degrader Comamonas testosteroni TK102 (NBRC 109938).</title>
        <authorList>
            <person name="Fukuda K."/>
            <person name="Hosoyama A."/>
            <person name="Tsuchikane K."/>
            <person name="Ohji S."/>
            <person name="Yamazoe A."/>
            <person name="Fujita N."/>
            <person name="Shintani M."/>
            <person name="Kimbara K."/>
        </authorList>
    </citation>
    <scope>NUCLEOTIDE SEQUENCE [LARGE SCALE GENOMIC DNA]</scope>
    <source>
        <strain evidence="1">TK102</strain>
    </source>
</reference>
<protein>
    <submittedName>
        <fullName evidence="1">Thiamine biosynthesis enzyme ThiH-related uncharacterized enzymes</fullName>
    </submittedName>
</protein>
<gene>
    <name evidence="1" type="ORF">O987_08072</name>
</gene>